<protein>
    <recommendedName>
        <fullName evidence="3">DUF1697 domain-containing protein</fullName>
    </recommendedName>
</protein>
<gene>
    <name evidence="1" type="ordered locus">AciX9_3506</name>
</gene>
<dbReference type="OrthoDB" id="9806494at2"/>
<dbReference type="eggNOG" id="COG3797">
    <property type="taxonomic scope" value="Bacteria"/>
</dbReference>
<dbReference type="PANTHER" id="PTHR36439:SF1">
    <property type="entry name" value="DUF1697 DOMAIN-CONTAINING PROTEIN"/>
    <property type="match status" value="1"/>
</dbReference>
<sequence>MYLALLRGINVGGKAKLPMKELAAIFTACGATAVRTYIQSGNVVFEAKPHEAAEACVAKVTEEIAKQYGYPGRIVLRSTEELRETFTHNPFLKAGAVESTLHVYFLNDLPAAGAVKALDPLRSEPDAFAVHKRAVYLHLPNGMARTKLTNAYFDSKLKTVSTARNWNTIGKLLEMMEA</sequence>
<dbReference type="RefSeq" id="WP_013581822.1">
    <property type="nucleotide sequence ID" value="NC_015064.1"/>
</dbReference>
<organism evidence="2">
    <name type="scientific">Granulicella tundricola (strain ATCC BAA-1859 / DSM 23138 / MP5ACTX9)</name>
    <dbReference type="NCBI Taxonomy" id="1198114"/>
    <lineage>
        <taxon>Bacteria</taxon>
        <taxon>Pseudomonadati</taxon>
        <taxon>Acidobacteriota</taxon>
        <taxon>Terriglobia</taxon>
        <taxon>Terriglobales</taxon>
        <taxon>Acidobacteriaceae</taxon>
        <taxon>Granulicella</taxon>
    </lineage>
</organism>
<dbReference type="KEGG" id="acm:AciX9_3506"/>
<dbReference type="PANTHER" id="PTHR36439">
    <property type="entry name" value="BLL4334 PROTEIN"/>
    <property type="match status" value="1"/>
</dbReference>
<dbReference type="PIRSF" id="PIRSF008502">
    <property type="entry name" value="UCP008502"/>
    <property type="match status" value="1"/>
</dbReference>
<dbReference type="PaxDb" id="1198114-AciX9_3506"/>
<dbReference type="InterPro" id="IPR012545">
    <property type="entry name" value="DUF1697"/>
</dbReference>
<keyword evidence="2" id="KW-1185">Reference proteome</keyword>
<accession>E8X403</accession>
<name>E8X403_GRATM</name>
<dbReference type="EMBL" id="CP002480">
    <property type="protein sequence ID" value="ADW70511.1"/>
    <property type="molecule type" value="Genomic_DNA"/>
</dbReference>
<dbReference type="HOGENOM" id="CLU_106303_2_0_0"/>
<evidence type="ECO:0000313" key="2">
    <source>
        <dbReference type="Proteomes" id="UP000000343"/>
    </source>
</evidence>
<proteinExistence type="predicted"/>
<dbReference type="Proteomes" id="UP000000343">
    <property type="component" value="Chromosome"/>
</dbReference>
<reference evidence="2" key="1">
    <citation type="submission" date="2011-01" db="EMBL/GenBank/DDBJ databases">
        <title>Complete sequence of chromosome of Acidobacterium sp. MP5ACTX9.</title>
        <authorList>
            <consortium name="US DOE Joint Genome Institute"/>
            <person name="Lucas S."/>
            <person name="Copeland A."/>
            <person name="Lapidus A."/>
            <person name="Cheng J.-F."/>
            <person name="Goodwin L."/>
            <person name="Pitluck S."/>
            <person name="Teshima H."/>
            <person name="Detter J.C."/>
            <person name="Han C."/>
            <person name="Tapia R."/>
            <person name="Land M."/>
            <person name="Hauser L."/>
            <person name="Kyrpides N."/>
            <person name="Ivanova N."/>
            <person name="Ovchinnikova G."/>
            <person name="Pagani I."/>
            <person name="Rawat S.R."/>
            <person name="Mannisto M."/>
            <person name="Haggblom M.M."/>
            <person name="Woyke T."/>
        </authorList>
    </citation>
    <scope>NUCLEOTIDE SEQUENCE [LARGE SCALE GENOMIC DNA]</scope>
    <source>
        <strain evidence="2">MP5ACTX9</strain>
    </source>
</reference>
<dbReference type="AlphaFoldDB" id="E8X403"/>
<dbReference type="Gene3D" id="3.30.70.1280">
    <property type="entry name" value="SP0830-like domains"/>
    <property type="match status" value="1"/>
</dbReference>
<dbReference type="SUPFAM" id="SSF160379">
    <property type="entry name" value="SP0830-like"/>
    <property type="match status" value="1"/>
</dbReference>
<evidence type="ECO:0000313" key="1">
    <source>
        <dbReference type="EMBL" id="ADW70511.1"/>
    </source>
</evidence>
<evidence type="ECO:0008006" key="3">
    <source>
        <dbReference type="Google" id="ProtNLM"/>
    </source>
</evidence>
<dbReference type="STRING" id="1198114.AciX9_3506"/>
<dbReference type="Pfam" id="PF08002">
    <property type="entry name" value="DUF1697"/>
    <property type="match status" value="1"/>
</dbReference>